<dbReference type="GO" id="GO:0030632">
    <property type="term" value="P:D-alanine biosynthetic process"/>
    <property type="evidence" value="ECO:0007669"/>
    <property type="project" value="UniProtKB-UniRule"/>
</dbReference>
<keyword evidence="3 4" id="KW-0413">Isomerase</keyword>
<name>A0A0G1MMW4_9BACT</name>
<dbReference type="PATRIC" id="fig|1618581.3.peg.545"/>
<dbReference type="PANTHER" id="PTHR30511:SF0">
    <property type="entry name" value="ALANINE RACEMASE, CATABOLIC-RELATED"/>
    <property type="match status" value="1"/>
</dbReference>
<comment type="similarity">
    <text evidence="4">Belongs to the alanine racemase family.</text>
</comment>
<protein>
    <recommendedName>
        <fullName evidence="4">Alanine racemase</fullName>
        <ecNumber evidence="4">5.1.1.1</ecNumber>
    </recommendedName>
</protein>
<dbReference type="CDD" id="cd00430">
    <property type="entry name" value="PLPDE_III_AR"/>
    <property type="match status" value="1"/>
</dbReference>
<dbReference type="GO" id="GO:0008784">
    <property type="term" value="F:alanine racemase activity"/>
    <property type="evidence" value="ECO:0007669"/>
    <property type="project" value="UniProtKB-UniRule"/>
</dbReference>
<evidence type="ECO:0000313" key="8">
    <source>
        <dbReference type="EMBL" id="KKU09671.1"/>
    </source>
</evidence>
<dbReference type="HAMAP" id="MF_01201">
    <property type="entry name" value="Ala_racemase"/>
    <property type="match status" value="1"/>
</dbReference>
<dbReference type="EMBL" id="LCLA01000034">
    <property type="protein sequence ID" value="KKU09671.1"/>
    <property type="molecule type" value="Genomic_DNA"/>
</dbReference>
<dbReference type="InterPro" id="IPR020622">
    <property type="entry name" value="Ala_racemase_pyridoxalP-BS"/>
</dbReference>
<dbReference type="InterPro" id="IPR001608">
    <property type="entry name" value="Ala_racemase_N"/>
</dbReference>
<sequence>MRFPNNKDKTRIEVSRSALLGNIATFRKVAGKKTEVAAVVKANAYGHGLPEVVQILKRAKVKVFCVDNIDEAEEIREIDKSSTVIILGYTTLANIKRAVEDDISFVVYNIESLRKIVALNSGRKAKIHIKTETGLNRQGASKKELIKLLSFIKKHKDKIDFEGISSHFANVEDTLDPAYPMSQLKRFDEAVKVVKSKGFKPPFVHCAASAAALLYKEAAFSLIRVGIGLYGLWPSRETKIALSLKKKSIKLIPALAWKSIIAQVKNIGEGESVGYGRTWFSSRKSKVAIVPVGYSDGLDRKLSSSGNILVKGKLAPIIGRVAMNMITVDVTDIPGVKTEDEVVIIGKSIGKTITAEEMADKIDTINYEVVSRINPLIPRIVIK</sequence>
<dbReference type="InterPro" id="IPR009006">
    <property type="entry name" value="Ala_racemase/Decarboxylase_C"/>
</dbReference>
<evidence type="ECO:0000256" key="3">
    <source>
        <dbReference type="ARBA" id="ARBA00023235"/>
    </source>
</evidence>
<evidence type="ECO:0000259" key="7">
    <source>
        <dbReference type="SMART" id="SM01005"/>
    </source>
</evidence>
<dbReference type="PANTHER" id="PTHR30511">
    <property type="entry name" value="ALANINE RACEMASE"/>
    <property type="match status" value="1"/>
</dbReference>
<dbReference type="AlphaFoldDB" id="A0A0G1MMW4"/>
<feature type="domain" description="Alanine racemase C-terminal" evidence="7">
    <location>
        <begin position="254"/>
        <end position="382"/>
    </location>
</feature>
<dbReference type="Gene3D" id="3.20.20.10">
    <property type="entry name" value="Alanine racemase"/>
    <property type="match status" value="1"/>
</dbReference>
<dbReference type="SMART" id="SM01005">
    <property type="entry name" value="Ala_racemase_C"/>
    <property type="match status" value="1"/>
</dbReference>
<gene>
    <name evidence="8" type="ORF">UX13_C0034G0018</name>
</gene>
<dbReference type="SUPFAM" id="SSF50621">
    <property type="entry name" value="Alanine racemase C-terminal domain-like"/>
    <property type="match status" value="1"/>
</dbReference>
<evidence type="ECO:0000256" key="1">
    <source>
        <dbReference type="ARBA" id="ARBA00001933"/>
    </source>
</evidence>
<feature type="active site" description="Proton acceptor; specific for D-alanine" evidence="4">
    <location>
        <position position="41"/>
    </location>
</feature>
<evidence type="ECO:0000256" key="2">
    <source>
        <dbReference type="ARBA" id="ARBA00022898"/>
    </source>
</evidence>
<feature type="binding site" evidence="4 6">
    <location>
        <position position="137"/>
    </location>
    <ligand>
        <name>substrate</name>
    </ligand>
</feature>
<dbReference type="FunFam" id="3.20.20.10:FF:000002">
    <property type="entry name" value="Alanine racemase"/>
    <property type="match status" value="1"/>
</dbReference>
<feature type="active site" description="Proton acceptor; specific for L-alanine" evidence="4">
    <location>
        <position position="275"/>
    </location>
</feature>
<keyword evidence="2 4" id="KW-0663">Pyridoxal phosphate</keyword>
<organism evidence="8 9">
    <name type="scientific">Candidatus Woesebacteria bacterium GW2011_GWB1_45_5</name>
    <dbReference type="NCBI Taxonomy" id="1618581"/>
    <lineage>
        <taxon>Bacteria</taxon>
        <taxon>Candidatus Woeseibacteriota</taxon>
    </lineage>
</organism>
<comment type="pathway">
    <text evidence="4">Amino-acid biosynthesis; D-alanine biosynthesis; D-alanine from L-alanine: step 1/1.</text>
</comment>
<dbReference type="InterPro" id="IPR011079">
    <property type="entry name" value="Ala_racemase_C"/>
</dbReference>
<evidence type="ECO:0000256" key="5">
    <source>
        <dbReference type="PIRSR" id="PIRSR600821-50"/>
    </source>
</evidence>
<dbReference type="GO" id="GO:0005829">
    <property type="term" value="C:cytosol"/>
    <property type="evidence" value="ECO:0007669"/>
    <property type="project" value="TreeGrafter"/>
</dbReference>
<evidence type="ECO:0000256" key="6">
    <source>
        <dbReference type="PIRSR" id="PIRSR600821-52"/>
    </source>
</evidence>
<comment type="catalytic activity">
    <reaction evidence="4">
        <text>L-alanine = D-alanine</text>
        <dbReference type="Rhea" id="RHEA:20249"/>
        <dbReference type="ChEBI" id="CHEBI:57416"/>
        <dbReference type="ChEBI" id="CHEBI:57972"/>
        <dbReference type="EC" id="5.1.1.1"/>
    </reaction>
</comment>
<dbReference type="SUPFAM" id="SSF51419">
    <property type="entry name" value="PLP-binding barrel"/>
    <property type="match status" value="1"/>
</dbReference>
<dbReference type="InterPro" id="IPR029066">
    <property type="entry name" value="PLP-binding_barrel"/>
</dbReference>
<comment type="function">
    <text evidence="4">Catalyzes the interconversion of L-alanine and D-alanine. May also act on other amino acids.</text>
</comment>
<dbReference type="Proteomes" id="UP000034329">
    <property type="component" value="Unassembled WGS sequence"/>
</dbReference>
<dbReference type="InterPro" id="IPR000821">
    <property type="entry name" value="Ala_racemase"/>
</dbReference>
<dbReference type="Pfam" id="PF00842">
    <property type="entry name" value="Ala_racemase_C"/>
    <property type="match status" value="1"/>
</dbReference>
<dbReference type="UniPathway" id="UPA00042">
    <property type="reaction ID" value="UER00497"/>
</dbReference>
<dbReference type="NCBIfam" id="TIGR00492">
    <property type="entry name" value="alr"/>
    <property type="match status" value="1"/>
</dbReference>
<accession>A0A0G1MMW4</accession>
<dbReference type="EC" id="5.1.1.1" evidence="4"/>
<proteinExistence type="inferred from homology"/>
<dbReference type="GO" id="GO:0030170">
    <property type="term" value="F:pyridoxal phosphate binding"/>
    <property type="evidence" value="ECO:0007669"/>
    <property type="project" value="UniProtKB-UniRule"/>
</dbReference>
<comment type="cofactor">
    <cofactor evidence="1 4 5">
        <name>pyridoxal 5'-phosphate</name>
        <dbReference type="ChEBI" id="CHEBI:597326"/>
    </cofactor>
</comment>
<evidence type="ECO:0000313" key="9">
    <source>
        <dbReference type="Proteomes" id="UP000034329"/>
    </source>
</evidence>
<feature type="modified residue" description="N6-(pyridoxal phosphate)lysine" evidence="4 5">
    <location>
        <position position="41"/>
    </location>
</feature>
<evidence type="ECO:0000256" key="4">
    <source>
        <dbReference type="HAMAP-Rule" id="MF_01201"/>
    </source>
</evidence>
<dbReference type="PROSITE" id="PS00395">
    <property type="entry name" value="ALANINE_RACEMASE"/>
    <property type="match status" value="1"/>
</dbReference>
<dbReference type="Pfam" id="PF01168">
    <property type="entry name" value="Ala_racemase_N"/>
    <property type="match status" value="1"/>
</dbReference>
<feature type="binding site" evidence="4 6">
    <location>
        <position position="323"/>
    </location>
    <ligand>
        <name>substrate</name>
    </ligand>
</feature>
<reference evidence="8 9" key="1">
    <citation type="journal article" date="2015" name="Nature">
        <title>rRNA introns, odd ribosomes, and small enigmatic genomes across a large radiation of phyla.</title>
        <authorList>
            <person name="Brown C.T."/>
            <person name="Hug L.A."/>
            <person name="Thomas B.C."/>
            <person name="Sharon I."/>
            <person name="Castelle C.J."/>
            <person name="Singh A."/>
            <person name="Wilkins M.J."/>
            <person name="Williams K.H."/>
            <person name="Banfield J.F."/>
        </authorList>
    </citation>
    <scope>NUCLEOTIDE SEQUENCE [LARGE SCALE GENOMIC DNA]</scope>
</reference>
<comment type="caution">
    <text evidence="8">The sequence shown here is derived from an EMBL/GenBank/DDBJ whole genome shotgun (WGS) entry which is preliminary data.</text>
</comment>
<dbReference type="Gene3D" id="2.40.37.10">
    <property type="entry name" value="Lyase, Ornithine Decarboxylase, Chain A, domain 1"/>
    <property type="match status" value="1"/>
</dbReference>
<dbReference type="PRINTS" id="PR00992">
    <property type="entry name" value="ALARACEMASE"/>
</dbReference>